<accession>A0A2P6Q951</accession>
<evidence type="ECO:0000256" key="7">
    <source>
        <dbReference type="ARBA" id="ARBA00022840"/>
    </source>
</evidence>
<feature type="domain" description="Protein kinase" evidence="10">
    <location>
        <begin position="17"/>
        <end position="278"/>
    </location>
</feature>
<reference evidence="11 12" key="1">
    <citation type="journal article" date="2018" name="Nat. Genet.">
        <title>The Rosa genome provides new insights in the design of modern roses.</title>
        <authorList>
            <person name="Bendahmane M."/>
        </authorList>
    </citation>
    <scope>NUCLEOTIDE SEQUENCE [LARGE SCALE GENOMIC DNA]</scope>
    <source>
        <strain evidence="12">cv. Old Blush</strain>
    </source>
</reference>
<keyword evidence="4 11" id="KW-0808">Transferase</keyword>
<dbReference type="OrthoDB" id="4062651at2759"/>
<dbReference type="Pfam" id="PF07714">
    <property type="entry name" value="PK_Tyr_Ser-Thr"/>
    <property type="match status" value="1"/>
</dbReference>
<evidence type="ECO:0000256" key="2">
    <source>
        <dbReference type="ARBA" id="ARBA00012513"/>
    </source>
</evidence>
<sequence length="280" mass="31524">MSSQFSMAELLKATNNFSSDMIIDHGDSFLLYKAQLSNGLTVAVKKHDPEEFPGFREFRAEVETLGKLRHPNIVKLLGYSASDSGGLFVYEYIERGNLHRLLHESNTQLPWKTRLQIVKGVADALAYLHGLDNRIVHRDIKPRNVLLDSEFQPHITNFGLARRIDSEHSHVSTTCAGDIEYMPPEYSQGLDKATLKGDVYSFGILMLEIASGARPSFPVRLANWACIPKMKMIDSSIRRQDLDEVVVKKYISIACSCANKSSRERPPMTQVVELLNQLST</sequence>
<dbReference type="Gene3D" id="1.10.510.10">
    <property type="entry name" value="Transferase(Phosphotransferase) domain 1"/>
    <property type="match status" value="1"/>
</dbReference>
<dbReference type="PROSITE" id="PS50011">
    <property type="entry name" value="PROTEIN_KINASE_DOM"/>
    <property type="match status" value="1"/>
</dbReference>
<comment type="subcellular location">
    <subcellularLocation>
        <location evidence="1">Membrane</location>
        <topology evidence="1">Single-pass type I membrane protein</topology>
    </subcellularLocation>
</comment>
<dbReference type="Proteomes" id="UP000238479">
    <property type="component" value="Chromosome 5"/>
</dbReference>
<evidence type="ECO:0000259" key="10">
    <source>
        <dbReference type="PROSITE" id="PS50011"/>
    </source>
</evidence>
<evidence type="ECO:0000256" key="3">
    <source>
        <dbReference type="ARBA" id="ARBA00022527"/>
    </source>
</evidence>
<evidence type="ECO:0000256" key="8">
    <source>
        <dbReference type="ARBA" id="ARBA00047899"/>
    </source>
</evidence>
<dbReference type="PROSITE" id="PS00108">
    <property type="entry name" value="PROTEIN_KINASE_ST"/>
    <property type="match status" value="1"/>
</dbReference>
<dbReference type="GO" id="GO:0005524">
    <property type="term" value="F:ATP binding"/>
    <property type="evidence" value="ECO:0007669"/>
    <property type="project" value="UniProtKB-KW"/>
</dbReference>
<dbReference type="FunFam" id="1.10.510.10:FF:001023">
    <property type="entry name" value="Os07g0541700 protein"/>
    <property type="match status" value="1"/>
</dbReference>
<dbReference type="GO" id="GO:0004674">
    <property type="term" value="F:protein serine/threonine kinase activity"/>
    <property type="evidence" value="ECO:0007669"/>
    <property type="project" value="UniProtKB-KW"/>
</dbReference>
<evidence type="ECO:0000313" key="12">
    <source>
        <dbReference type="Proteomes" id="UP000238479"/>
    </source>
</evidence>
<proteinExistence type="predicted"/>
<keyword evidence="7" id="KW-0067">ATP-binding</keyword>
<dbReference type="OMA" id="IWDGVGA"/>
<dbReference type="InterPro" id="IPR011009">
    <property type="entry name" value="Kinase-like_dom_sf"/>
</dbReference>
<dbReference type="InterPro" id="IPR001245">
    <property type="entry name" value="Ser-Thr/Tyr_kinase_cat_dom"/>
</dbReference>
<dbReference type="InterPro" id="IPR000719">
    <property type="entry name" value="Prot_kinase_dom"/>
</dbReference>
<dbReference type="InterPro" id="IPR051824">
    <property type="entry name" value="LRR_Rcpt-Like_S/T_Kinase"/>
</dbReference>
<dbReference type="EMBL" id="PDCK01000043">
    <property type="protein sequence ID" value="PRQ30703.1"/>
    <property type="molecule type" value="Genomic_DNA"/>
</dbReference>
<dbReference type="SUPFAM" id="SSF56112">
    <property type="entry name" value="Protein kinase-like (PK-like)"/>
    <property type="match status" value="1"/>
</dbReference>
<keyword evidence="6" id="KW-0418">Kinase</keyword>
<protein>
    <recommendedName>
        <fullName evidence="2">non-specific serine/threonine protein kinase</fullName>
        <ecNumber evidence="2">2.7.11.1</ecNumber>
    </recommendedName>
</protein>
<evidence type="ECO:0000256" key="5">
    <source>
        <dbReference type="ARBA" id="ARBA00022741"/>
    </source>
</evidence>
<organism evidence="11 12">
    <name type="scientific">Rosa chinensis</name>
    <name type="common">China rose</name>
    <dbReference type="NCBI Taxonomy" id="74649"/>
    <lineage>
        <taxon>Eukaryota</taxon>
        <taxon>Viridiplantae</taxon>
        <taxon>Streptophyta</taxon>
        <taxon>Embryophyta</taxon>
        <taxon>Tracheophyta</taxon>
        <taxon>Spermatophyta</taxon>
        <taxon>Magnoliopsida</taxon>
        <taxon>eudicotyledons</taxon>
        <taxon>Gunneridae</taxon>
        <taxon>Pentapetalae</taxon>
        <taxon>rosids</taxon>
        <taxon>fabids</taxon>
        <taxon>Rosales</taxon>
        <taxon>Rosaceae</taxon>
        <taxon>Rosoideae</taxon>
        <taxon>Rosoideae incertae sedis</taxon>
        <taxon>Rosa</taxon>
    </lineage>
</organism>
<dbReference type="PANTHER" id="PTHR48006:SF47">
    <property type="entry name" value="PHYTOSULFOKINE RECEPTOR 2-LIKE"/>
    <property type="match status" value="1"/>
</dbReference>
<keyword evidence="3" id="KW-0723">Serine/threonine-protein kinase</keyword>
<dbReference type="Gene3D" id="3.30.200.20">
    <property type="entry name" value="Phosphorylase Kinase, domain 1"/>
    <property type="match status" value="1"/>
</dbReference>
<dbReference type="EC" id="2.7.11.1" evidence="2"/>
<evidence type="ECO:0000256" key="1">
    <source>
        <dbReference type="ARBA" id="ARBA00004479"/>
    </source>
</evidence>
<dbReference type="STRING" id="74649.A0A2P6Q951"/>
<evidence type="ECO:0000256" key="6">
    <source>
        <dbReference type="ARBA" id="ARBA00022777"/>
    </source>
</evidence>
<dbReference type="AlphaFoldDB" id="A0A2P6Q951"/>
<dbReference type="PANTHER" id="PTHR48006">
    <property type="entry name" value="LEUCINE-RICH REPEAT-CONTAINING PROTEIN DDB_G0281931-RELATED"/>
    <property type="match status" value="1"/>
</dbReference>
<dbReference type="PIRSF" id="PIRSF000654">
    <property type="entry name" value="Integrin-linked_kinase"/>
    <property type="match status" value="1"/>
</dbReference>
<dbReference type="Gramene" id="PRQ30703">
    <property type="protein sequence ID" value="PRQ30703"/>
    <property type="gene ID" value="RchiOBHm_Chr5g0027481"/>
</dbReference>
<gene>
    <name evidence="11" type="ORF">RchiOBHm_Chr5g0027481</name>
</gene>
<name>A0A2P6Q951_ROSCH</name>
<dbReference type="GO" id="GO:0016020">
    <property type="term" value="C:membrane"/>
    <property type="evidence" value="ECO:0007669"/>
    <property type="project" value="UniProtKB-SubCell"/>
</dbReference>
<evidence type="ECO:0000256" key="4">
    <source>
        <dbReference type="ARBA" id="ARBA00022679"/>
    </source>
</evidence>
<comment type="catalytic activity">
    <reaction evidence="9">
        <text>L-seryl-[protein] + ATP = O-phospho-L-seryl-[protein] + ADP + H(+)</text>
        <dbReference type="Rhea" id="RHEA:17989"/>
        <dbReference type="Rhea" id="RHEA-COMP:9863"/>
        <dbReference type="Rhea" id="RHEA-COMP:11604"/>
        <dbReference type="ChEBI" id="CHEBI:15378"/>
        <dbReference type="ChEBI" id="CHEBI:29999"/>
        <dbReference type="ChEBI" id="CHEBI:30616"/>
        <dbReference type="ChEBI" id="CHEBI:83421"/>
        <dbReference type="ChEBI" id="CHEBI:456216"/>
        <dbReference type="EC" id="2.7.11.1"/>
    </reaction>
</comment>
<dbReference type="SMART" id="SM00220">
    <property type="entry name" value="S_TKc"/>
    <property type="match status" value="1"/>
</dbReference>
<comment type="caution">
    <text evidence="11">The sequence shown here is derived from an EMBL/GenBank/DDBJ whole genome shotgun (WGS) entry which is preliminary data.</text>
</comment>
<comment type="catalytic activity">
    <reaction evidence="8">
        <text>L-threonyl-[protein] + ATP = O-phospho-L-threonyl-[protein] + ADP + H(+)</text>
        <dbReference type="Rhea" id="RHEA:46608"/>
        <dbReference type="Rhea" id="RHEA-COMP:11060"/>
        <dbReference type="Rhea" id="RHEA-COMP:11605"/>
        <dbReference type="ChEBI" id="CHEBI:15378"/>
        <dbReference type="ChEBI" id="CHEBI:30013"/>
        <dbReference type="ChEBI" id="CHEBI:30616"/>
        <dbReference type="ChEBI" id="CHEBI:61977"/>
        <dbReference type="ChEBI" id="CHEBI:456216"/>
        <dbReference type="EC" id="2.7.11.1"/>
    </reaction>
</comment>
<evidence type="ECO:0000313" key="11">
    <source>
        <dbReference type="EMBL" id="PRQ30703.1"/>
    </source>
</evidence>
<keyword evidence="12" id="KW-1185">Reference proteome</keyword>
<evidence type="ECO:0000256" key="9">
    <source>
        <dbReference type="ARBA" id="ARBA00048679"/>
    </source>
</evidence>
<keyword evidence="5" id="KW-0547">Nucleotide-binding</keyword>
<dbReference type="InterPro" id="IPR008271">
    <property type="entry name" value="Ser/Thr_kinase_AS"/>
</dbReference>